<gene>
    <name evidence="1" type="ORF">MCC10008_0642</name>
</gene>
<accession>A0A4R0SMP3</accession>
<proteinExistence type="predicted"/>
<name>A0A4R0SMP3_BIFLL</name>
<protein>
    <submittedName>
        <fullName evidence="1">Uncharacterized protein</fullName>
    </submittedName>
</protein>
<reference evidence="1 2" key="1">
    <citation type="journal article" date="2018" name="Sci. Rep.">
        <title>Genomic diversity and distribution of Bifidobacterium longum subsp. longum across the human lifespan.</title>
        <authorList>
            <person name="Odamaki T."/>
            <person name="Bottacini F."/>
            <person name="Kato K."/>
            <person name="Mitsuyama E."/>
            <person name="Yoshida K."/>
            <person name="Horigome A."/>
            <person name="Xiao J.Z."/>
            <person name="van Sinderen D."/>
        </authorList>
    </citation>
    <scope>NUCLEOTIDE SEQUENCE [LARGE SCALE GENOMIC DNA]</scope>
    <source>
        <strain evidence="1 2">MCC10008</strain>
    </source>
</reference>
<sequence length="71" mass="7814">MTSATNEPTSNTCMTDLPNDMWLAVADRLLTNLDILTAYPTRQSLASLIGLSIHEAGLTLTPETPLWARQR</sequence>
<organism evidence="1 2">
    <name type="scientific">Bifidobacterium longum subsp. longum</name>
    <dbReference type="NCBI Taxonomy" id="1679"/>
    <lineage>
        <taxon>Bacteria</taxon>
        <taxon>Bacillati</taxon>
        <taxon>Actinomycetota</taxon>
        <taxon>Actinomycetes</taxon>
        <taxon>Bifidobacteriales</taxon>
        <taxon>Bifidobacteriaceae</taxon>
        <taxon>Bifidobacterium</taxon>
    </lineage>
</organism>
<dbReference type="AlphaFoldDB" id="A0A4R0SMP3"/>
<comment type="caution">
    <text evidence="1">The sequence shown here is derived from an EMBL/GenBank/DDBJ whole genome shotgun (WGS) entry which is preliminary data.</text>
</comment>
<evidence type="ECO:0000313" key="1">
    <source>
        <dbReference type="EMBL" id="TCD84469.1"/>
    </source>
</evidence>
<dbReference type="EMBL" id="SHPR01000015">
    <property type="protein sequence ID" value="TCD84469.1"/>
    <property type="molecule type" value="Genomic_DNA"/>
</dbReference>
<dbReference type="Proteomes" id="UP000292241">
    <property type="component" value="Unassembled WGS sequence"/>
</dbReference>
<evidence type="ECO:0000313" key="2">
    <source>
        <dbReference type="Proteomes" id="UP000292241"/>
    </source>
</evidence>